<reference evidence="9 10" key="1">
    <citation type="submission" date="2019-04" db="EMBL/GenBank/DDBJ databases">
        <title>High contiguity whole genome sequence and gene annotation resource for two Venturia nashicola isolates.</title>
        <authorList>
            <person name="Prokchorchik M."/>
            <person name="Won K."/>
            <person name="Lee Y."/>
            <person name="Choi E.D."/>
            <person name="Segonzac C."/>
            <person name="Sohn K.H."/>
        </authorList>
    </citation>
    <scope>NUCLEOTIDE SEQUENCE [LARGE SCALE GENOMIC DNA]</scope>
    <source>
        <strain evidence="9 10">PRI2</strain>
    </source>
</reference>
<evidence type="ECO:0000313" key="9">
    <source>
        <dbReference type="EMBL" id="TID24960.1"/>
    </source>
</evidence>
<proteinExistence type="inferred from homology"/>
<feature type="region of interest" description="Disordered" evidence="8">
    <location>
        <begin position="294"/>
        <end position="314"/>
    </location>
</feature>
<dbReference type="GO" id="GO:0005634">
    <property type="term" value="C:nucleus"/>
    <property type="evidence" value="ECO:0007669"/>
    <property type="project" value="UniProtKB-ARBA"/>
</dbReference>
<dbReference type="Gene3D" id="3.30.420.40">
    <property type="match status" value="2"/>
</dbReference>
<evidence type="ECO:0000256" key="1">
    <source>
        <dbReference type="ARBA" id="ARBA00004496"/>
    </source>
</evidence>
<dbReference type="EMBL" id="SNSC02000004">
    <property type="protein sequence ID" value="TID24960.1"/>
    <property type="molecule type" value="Genomic_DNA"/>
</dbReference>
<dbReference type="AlphaFoldDB" id="A0A4Z1PML8"/>
<evidence type="ECO:0000256" key="6">
    <source>
        <dbReference type="ARBA" id="ARBA00063309"/>
    </source>
</evidence>
<dbReference type="Pfam" id="PF00022">
    <property type="entry name" value="Actin"/>
    <property type="match status" value="1"/>
</dbReference>
<organism evidence="9 10">
    <name type="scientific">Venturia nashicola</name>
    <dbReference type="NCBI Taxonomy" id="86259"/>
    <lineage>
        <taxon>Eukaryota</taxon>
        <taxon>Fungi</taxon>
        <taxon>Dikarya</taxon>
        <taxon>Ascomycota</taxon>
        <taxon>Pezizomycotina</taxon>
        <taxon>Dothideomycetes</taxon>
        <taxon>Pleosporomycetidae</taxon>
        <taxon>Venturiales</taxon>
        <taxon>Venturiaceae</taxon>
        <taxon>Venturia</taxon>
    </lineage>
</organism>
<dbReference type="GO" id="GO:0005737">
    <property type="term" value="C:cytoplasm"/>
    <property type="evidence" value="ECO:0007669"/>
    <property type="project" value="UniProtKB-SubCell"/>
</dbReference>
<dbReference type="InterPro" id="IPR004000">
    <property type="entry name" value="Actin"/>
</dbReference>
<evidence type="ECO:0000313" key="10">
    <source>
        <dbReference type="Proteomes" id="UP000298493"/>
    </source>
</evidence>
<comment type="similarity">
    <text evidence="2">Belongs to the actin family. ARP6 subfamily.</text>
</comment>
<dbReference type="Gene3D" id="3.90.640.10">
    <property type="entry name" value="Actin, Chain A, domain 4"/>
    <property type="match status" value="1"/>
</dbReference>
<dbReference type="SUPFAM" id="SSF53067">
    <property type="entry name" value="Actin-like ATPase domain"/>
    <property type="match status" value="2"/>
</dbReference>
<gene>
    <name evidence="9" type="ORF">E6O75_ATG04165</name>
</gene>
<evidence type="ECO:0000256" key="2">
    <source>
        <dbReference type="ARBA" id="ARBA00005665"/>
    </source>
</evidence>
<dbReference type="InterPro" id="IPR043129">
    <property type="entry name" value="ATPase_NBD"/>
</dbReference>
<keyword evidence="10" id="KW-1185">Reference proteome</keyword>
<dbReference type="STRING" id="86259.A0A4Z1PML8"/>
<accession>A0A4Z1PML8</accession>
<comment type="caution">
    <text evidence="9">The sequence shown here is derived from an EMBL/GenBank/DDBJ whole genome shotgun (WGS) entry which is preliminary data.</text>
</comment>
<evidence type="ECO:0000256" key="5">
    <source>
        <dbReference type="ARBA" id="ARBA00025222"/>
    </source>
</evidence>
<feature type="compositionally biased region" description="Basic and acidic residues" evidence="8">
    <location>
        <begin position="294"/>
        <end position="306"/>
    </location>
</feature>
<keyword evidence="4" id="KW-0963">Cytoplasm</keyword>
<evidence type="ECO:0000256" key="3">
    <source>
        <dbReference type="ARBA" id="ARBA00018633"/>
    </source>
</evidence>
<name>A0A4Z1PML8_9PEZI</name>
<comment type="subcellular location">
    <subcellularLocation>
        <location evidence="1">Cytoplasm</location>
    </subcellularLocation>
</comment>
<dbReference type="Proteomes" id="UP000298493">
    <property type="component" value="Unassembled WGS sequence"/>
</dbReference>
<dbReference type="FunFam" id="3.90.640.10:FF:000014">
    <property type="entry name" value="Putative actin-related protein 6"/>
    <property type="match status" value="1"/>
</dbReference>
<sequence>MPRQSQTADAAGIKGTTLVIDNGGYTMKAGFVTTATPLLQDCHIIPNCVARDSEKKVWLASQLEQCKDFREMAFRRPVEKGFLVNWEVEKAIWNESFFTPSSELKCDPHETNLLLTEAPNCPQTLQTNCDQMIFEEFEFASYNRCLGLLLANVNQGPALNAYNDVHTLFNDGNRVQNAHQPAECLLVIDSGYSHTTITPLVYGRPVQQAVRRLDIGGKFLTNYLKEQLSIRAFYAMDETYVVNELKESACFVSEQFKNDLDASWKGGKRNRREVDTSIVVDYVLPDYETIHHGAIRPHDPSAEKRGSAPLNQPSREKVVTLGNERFAIPELLFNPGDVGMKEAGLPAMVMESVEALPEGLRPAMLVNMVLIGGNANIPGLQKRLETEVRQRAPSECNLSLACPPNPIKQTWLGGAMIASQRESLKQLLVTRADYLEHGPNWLIPSRMHIRLAAPRKEQDTKTPA</sequence>
<evidence type="ECO:0000256" key="8">
    <source>
        <dbReference type="SAM" id="MobiDB-lite"/>
    </source>
</evidence>
<dbReference type="CDD" id="cd10210">
    <property type="entry name" value="ASKHA_NBD_Arp6"/>
    <property type="match status" value="1"/>
</dbReference>
<comment type="function">
    <text evidence="5">Component of the SWR1 complex which mediates the ATP-dependent exchange of histone H2A for the H2A variant HZT1 leading to transcriptional regulation of selected genes by chromatin remodeling. Involved in chromosome stability.</text>
</comment>
<evidence type="ECO:0000256" key="7">
    <source>
        <dbReference type="ARBA" id="ARBA00073820"/>
    </source>
</evidence>
<protein>
    <recommendedName>
        <fullName evidence="3">Actin-like protein ARP6</fullName>
    </recommendedName>
    <alternativeName>
        <fullName evidence="7">Actin-like protein arp6</fullName>
    </alternativeName>
</protein>
<dbReference type="SMART" id="SM00268">
    <property type="entry name" value="ACTIN"/>
    <property type="match status" value="1"/>
</dbReference>
<dbReference type="PANTHER" id="PTHR11937">
    <property type="entry name" value="ACTIN"/>
    <property type="match status" value="1"/>
</dbReference>
<dbReference type="Gene3D" id="2.30.36.70">
    <property type="entry name" value="Actin, Chain A, domain 2"/>
    <property type="match status" value="1"/>
</dbReference>
<evidence type="ECO:0000256" key="4">
    <source>
        <dbReference type="ARBA" id="ARBA00022490"/>
    </source>
</evidence>
<comment type="subunit">
    <text evidence="6">Component of the SWR1 chromatin remodeling complex.</text>
</comment>